<evidence type="ECO:0000313" key="3">
    <source>
        <dbReference type="Proteomes" id="UP001491552"/>
    </source>
</evidence>
<gene>
    <name evidence="2" type="ORF">WMO66_03750</name>
</gene>
<dbReference type="PANTHER" id="PTHR43358:SF4">
    <property type="entry name" value="ALPHA_BETA HYDROLASE FOLD-1 DOMAIN-CONTAINING PROTEIN"/>
    <property type="match status" value="1"/>
</dbReference>
<dbReference type="InterPro" id="IPR000073">
    <property type="entry name" value="AB_hydrolase_1"/>
</dbReference>
<dbReference type="GO" id="GO:0016787">
    <property type="term" value="F:hydrolase activity"/>
    <property type="evidence" value="ECO:0007669"/>
    <property type="project" value="UniProtKB-KW"/>
</dbReference>
<dbReference type="Pfam" id="PF00561">
    <property type="entry name" value="Abhydrolase_1"/>
    <property type="match status" value="1"/>
</dbReference>
<dbReference type="InterPro" id="IPR052920">
    <property type="entry name" value="DNA-binding_regulatory"/>
</dbReference>
<reference evidence="2 3" key="1">
    <citation type="submission" date="2024-03" db="EMBL/GenBank/DDBJ databases">
        <title>Human intestinal bacterial collection.</title>
        <authorList>
            <person name="Pauvert C."/>
            <person name="Hitch T.C.A."/>
            <person name="Clavel T."/>
        </authorList>
    </citation>
    <scope>NUCLEOTIDE SEQUENCE [LARGE SCALE GENOMIC DNA]</scope>
    <source>
        <strain evidence="2 3">CLA-AA-H192</strain>
    </source>
</reference>
<proteinExistence type="predicted"/>
<evidence type="ECO:0000313" key="2">
    <source>
        <dbReference type="EMBL" id="MEQ2510371.1"/>
    </source>
</evidence>
<name>A0ABV1G4M4_9FIRM</name>
<dbReference type="SUPFAM" id="SSF53474">
    <property type="entry name" value="alpha/beta-Hydrolases"/>
    <property type="match status" value="1"/>
</dbReference>
<dbReference type="Gene3D" id="3.40.50.1820">
    <property type="entry name" value="alpha/beta hydrolase"/>
    <property type="match status" value="1"/>
</dbReference>
<dbReference type="RefSeq" id="WP_349135041.1">
    <property type="nucleotide sequence ID" value="NZ_JBBMFF010000149.1"/>
</dbReference>
<keyword evidence="3" id="KW-1185">Reference proteome</keyword>
<evidence type="ECO:0000259" key="1">
    <source>
        <dbReference type="Pfam" id="PF00561"/>
    </source>
</evidence>
<sequence>MKYIGIALLIAAGFVLLTLGLAFLLFRLAFGARKTTEKEMFVLPDTDQYRPYAAEARRMIRAALALPYEPVTIRSDDGLTLFGRCYPTAPDAPWLLLFHGYRSAAERDFCGGLPFGMGMGCNVLLVDERAHGKSGGRCLTLGIRERYDCRRWVDYVIGRAGPDAKIVLYGMSMGAATVLMAAGPELPKNVAGIVADCGYSAPSAILKSVIRSAHLPIFPVYALLRLGCRLFGGFDPEEASAAGAMAHCDTPVLFLHGEDDRFVPCAMGRENYACCRAADKTLLTFPAAGHGMSYMADRERYLAAVTDFLGRVFGEEYGTKTTHTFGI</sequence>
<protein>
    <submittedName>
        <fullName evidence="2">Alpha/beta hydrolase</fullName>
    </submittedName>
</protein>
<dbReference type="PANTHER" id="PTHR43358">
    <property type="entry name" value="ALPHA/BETA-HYDROLASE"/>
    <property type="match status" value="1"/>
</dbReference>
<organism evidence="2 3">
    <name type="scientific">Faecousia intestinalis</name>
    <dbReference type="NCBI Taxonomy" id="3133167"/>
    <lineage>
        <taxon>Bacteria</taxon>
        <taxon>Bacillati</taxon>
        <taxon>Bacillota</taxon>
        <taxon>Clostridia</taxon>
        <taxon>Eubacteriales</taxon>
        <taxon>Oscillospiraceae</taxon>
        <taxon>Faecousia</taxon>
    </lineage>
</organism>
<comment type="caution">
    <text evidence="2">The sequence shown here is derived from an EMBL/GenBank/DDBJ whole genome shotgun (WGS) entry which is preliminary data.</text>
</comment>
<keyword evidence="2" id="KW-0378">Hydrolase</keyword>
<dbReference type="InterPro" id="IPR029058">
    <property type="entry name" value="AB_hydrolase_fold"/>
</dbReference>
<accession>A0ABV1G4M4</accession>
<feature type="domain" description="AB hydrolase-1" evidence="1">
    <location>
        <begin position="93"/>
        <end position="200"/>
    </location>
</feature>
<dbReference type="EMBL" id="JBBMFF010000149">
    <property type="protein sequence ID" value="MEQ2510371.1"/>
    <property type="molecule type" value="Genomic_DNA"/>
</dbReference>
<dbReference type="Proteomes" id="UP001491552">
    <property type="component" value="Unassembled WGS sequence"/>
</dbReference>